<dbReference type="EMBL" id="JWZX01003070">
    <property type="protein sequence ID" value="KOO24668.1"/>
    <property type="molecule type" value="Genomic_DNA"/>
</dbReference>
<dbReference type="InterPro" id="IPR021503">
    <property type="entry name" value="DUF3110"/>
</dbReference>
<dbReference type="PANTHER" id="PTHR36492:SF2">
    <property type="entry name" value="[ACYL-CARRIER-PROTEIN] PHOSPHODIESTERASE PPTH"/>
    <property type="match status" value="1"/>
</dbReference>
<reference evidence="3" key="1">
    <citation type="journal article" date="2015" name="PLoS Genet.">
        <title>Genome Sequence and Transcriptome Analyses of Chrysochromulina tobin: Metabolic Tools for Enhanced Algal Fitness in the Prominent Order Prymnesiales (Haptophyceae).</title>
        <authorList>
            <person name="Hovde B.T."/>
            <person name="Deodato C.R."/>
            <person name="Hunsperger H.M."/>
            <person name="Ryken S.A."/>
            <person name="Yost W."/>
            <person name="Jha R.K."/>
            <person name="Patterson J."/>
            <person name="Monnat R.J. Jr."/>
            <person name="Barlow S.B."/>
            <person name="Starkenburg S.R."/>
            <person name="Cattolico R.A."/>
        </authorList>
    </citation>
    <scope>NUCLEOTIDE SEQUENCE</scope>
    <source>
        <strain evidence="3">CCMP291</strain>
    </source>
</reference>
<dbReference type="Pfam" id="PF11360">
    <property type="entry name" value="DUF3110"/>
    <property type="match status" value="1"/>
</dbReference>
<evidence type="ECO:0000313" key="2">
    <source>
        <dbReference type="EMBL" id="KOO24668.1"/>
    </source>
</evidence>
<gene>
    <name evidence="2" type="ORF">Ctob_001888</name>
</gene>
<feature type="region of interest" description="Disordered" evidence="1">
    <location>
        <begin position="345"/>
        <end position="392"/>
    </location>
</feature>
<evidence type="ECO:0008006" key="4">
    <source>
        <dbReference type="Google" id="ProtNLM"/>
    </source>
</evidence>
<evidence type="ECO:0000256" key="1">
    <source>
        <dbReference type="SAM" id="MobiDB-lite"/>
    </source>
</evidence>
<dbReference type="Gene3D" id="3.60.21.10">
    <property type="match status" value="1"/>
</dbReference>
<name>A0A0M0JEJ9_9EUKA</name>
<protein>
    <recommendedName>
        <fullName evidence="4">Calcineurin-like phosphoesterase domain-containing protein</fullName>
    </recommendedName>
</protein>
<dbReference type="InterPro" id="IPR029052">
    <property type="entry name" value="Metallo-depent_PP-like"/>
</dbReference>
<dbReference type="InterPro" id="IPR052963">
    <property type="entry name" value="Pantetheine_PDE"/>
</dbReference>
<dbReference type="OrthoDB" id="550558at2759"/>
<comment type="caution">
    <text evidence="2">The sequence shown here is derived from an EMBL/GenBank/DDBJ whole genome shotgun (WGS) entry which is preliminary data.</text>
</comment>
<dbReference type="SUPFAM" id="SSF56300">
    <property type="entry name" value="Metallo-dependent phosphatases"/>
    <property type="match status" value="1"/>
</dbReference>
<proteinExistence type="predicted"/>
<sequence>MAWIKLLTRERFGNDVLILAGDVSANDEVLRTTLSSLVGSFAMVFFTPGNHDLWLNPEKRFLFFPNLAKACGSDMLFARIERLAPALHVFGHTHFGWDATLRGVRYVQAPLSYPKERSGRLGTVATGETFPHGDPPTPVLIFDGAARGFPPRYDAGWSNWYTMYPRMPQLSHILAPWVAGAYKRVPGASLHNAIERASTMRQGAPRNVLQGLSSAYVLIFNAGRQDEGVYTLQARVSQARANVLAFELDDDAKRFAQLLCADGFVRRRPLLACTCTCPASPMEVASLVACAHDAWNICCRSQDLATSTAWEAGTLDKFCTTGSFEISLVPKGTLIMPPAKNEYDKDAFDRLHGPPADASPDMRGVQERNDLAGAHGYAPSEEGRSIDTSSFASERERLERLFKSD</sequence>
<dbReference type="AlphaFoldDB" id="A0A0M0JEJ9"/>
<evidence type="ECO:0000313" key="3">
    <source>
        <dbReference type="Proteomes" id="UP000037460"/>
    </source>
</evidence>
<accession>A0A0M0JEJ9</accession>
<dbReference type="Proteomes" id="UP000037460">
    <property type="component" value="Unassembled WGS sequence"/>
</dbReference>
<keyword evidence="3" id="KW-1185">Reference proteome</keyword>
<organism evidence="2 3">
    <name type="scientific">Chrysochromulina tobinii</name>
    <dbReference type="NCBI Taxonomy" id="1460289"/>
    <lineage>
        <taxon>Eukaryota</taxon>
        <taxon>Haptista</taxon>
        <taxon>Haptophyta</taxon>
        <taxon>Prymnesiophyceae</taxon>
        <taxon>Prymnesiales</taxon>
        <taxon>Chrysochromulinaceae</taxon>
        <taxon>Chrysochromulina</taxon>
    </lineage>
</organism>
<dbReference type="PANTHER" id="PTHR36492">
    <property type="match status" value="1"/>
</dbReference>